<dbReference type="KEGG" id="plut:EI981_14050"/>
<dbReference type="Pfam" id="PF05960">
    <property type="entry name" value="DUF885"/>
    <property type="match status" value="1"/>
</dbReference>
<name>A0A3S9UYR8_9BACL</name>
<dbReference type="Proteomes" id="UP000270678">
    <property type="component" value="Chromosome"/>
</dbReference>
<keyword evidence="2" id="KW-1185">Reference proteome</keyword>
<dbReference type="AlphaFoldDB" id="A0A3S9UYR8"/>
<dbReference type="RefSeq" id="WP_126999113.1">
    <property type="nucleotide sequence ID" value="NZ_CP034346.1"/>
</dbReference>
<dbReference type="EMBL" id="CP034346">
    <property type="protein sequence ID" value="AZS15465.1"/>
    <property type="molecule type" value="Genomic_DNA"/>
</dbReference>
<evidence type="ECO:0000313" key="2">
    <source>
        <dbReference type="Proteomes" id="UP000270678"/>
    </source>
</evidence>
<proteinExistence type="predicted"/>
<accession>A0A3S9UYR8</accession>
<dbReference type="OrthoDB" id="9760040at2"/>
<gene>
    <name evidence="1" type="ORF">EI981_14050</name>
</gene>
<dbReference type="PANTHER" id="PTHR33361">
    <property type="entry name" value="GLR0591 PROTEIN"/>
    <property type="match status" value="1"/>
</dbReference>
<dbReference type="PANTHER" id="PTHR33361:SF2">
    <property type="entry name" value="DUF885 DOMAIN-CONTAINING PROTEIN"/>
    <property type="match status" value="1"/>
</dbReference>
<dbReference type="InterPro" id="IPR010281">
    <property type="entry name" value="DUF885"/>
</dbReference>
<evidence type="ECO:0000313" key="1">
    <source>
        <dbReference type="EMBL" id="AZS15465.1"/>
    </source>
</evidence>
<reference evidence="2" key="1">
    <citation type="submission" date="2018-12" db="EMBL/GenBank/DDBJ databases">
        <title>Complete genome sequence of Paenibacillus sp. MBLB1234.</title>
        <authorList>
            <person name="Nam Y.-D."/>
            <person name="Kang J."/>
            <person name="Chung W.-H."/>
            <person name="Park Y.S."/>
        </authorList>
    </citation>
    <scope>NUCLEOTIDE SEQUENCE [LARGE SCALE GENOMIC DNA]</scope>
    <source>
        <strain evidence="2">MBLB1234</strain>
    </source>
</reference>
<sequence>MNLVRQMFKNTRLTILLVAGLLVLLTVGGLLWQTQHQSESFDALIQKMAFDTLKDDPEKQLYFDLKNVEGIRWDPTKLTDMSDADYEQLYLKRNGYLKKLNDYDAAKLSPEDKLTYDILEWNLSAEQKVYKYWELDTNDYLSLSIFPPYFANNYPIRNQADAKNYIVALNGFSDKVAHVIDRIQDRRQKGIVPASEFLKEMLTSYNNLRNTKPEETILYSLYTEKLTELKLDPSEEEKLKKELAQTLTDHVLASYGKLADVIENDLMKQASVSQGIWSQPGGSEYYSAKLKLTTGTDLSPQEMHEIAKRKVEEIVKELRSGASGQAQTTSAARFLTGDELLQALNSSLLDAKPYLSDWFEEELIPDHPVDVRAYSALIASAGGMYIPLSLDGDRSGRFVVPLESPTSEKMVKMLALHEGIPGHHFQFSIQYDQPTIPLIRKITMTHGYVEGWAVYMESLCAEKGMLDRNTVLIRLANLSIATVIDTGIHGLKWTREQANEYLMSVIGTGDDAFIDDVIANPGRKENYAIGSEQFQSLREKAQSELGDRFDIKAFHSVLLRNGNMPFPILEQQVNQYIKSAK</sequence>
<organism evidence="1 2">
    <name type="scientific">Paenibacillus lutimineralis</name>
    <dbReference type="NCBI Taxonomy" id="2707005"/>
    <lineage>
        <taxon>Bacteria</taxon>
        <taxon>Bacillati</taxon>
        <taxon>Bacillota</taxon>
        <taxon>Bacilli</taxon>
        <taxon>Bacillales</taxon>
        <taxon>Paenibacillaceae</taxon>
        <taxon>Paenibacillus</taxon>
    </lineage>
</organism>
<protein>
    <submittedName>
        <fullName evidence="1">DUF885 domain-containing protein</fullName>
    </submittedName>
</protein>